<dbReference type="Gramene" id="Kaladp0011s1340.1.v1.1">
    <property type="protein sequence ID" value="Kaladp0011s1340.1.v1.1"/>
    <property type="gene ID" value="Kaladp0011s1340.v1.1"/>
</dbReference>
<evidence type="ECO:0000313" key="4">
    <source>
        <dbReference type="Proteomes" id="UP000594263"/>
    </source>
</evidence>
<sequence length="273" mass="30448">MGWRKEYLDVILVPGGLLVLLCYHVFLVYRCVKFPEKTVIGYENHNKRAWVERMMQVDAKERGLAFSVMGSNISAATFLASTSLTLGSLIGTWVGSSTRNMFISHITYGSTSASIISVKYISLLACFLASFAAFVQSVRHYVHANLLLSMPNTDVPISFVEKDVIRGNLFWCIGLRGLYFATSLLLWIFGPIPMFLASVVTVAVLHILDTNSTPLHQFKASQQHNNLVRKMEEEITLVATRVGEHLRRKSPNGSSTIDVVTHQHPQSTNLSTL</sequence>
<evidence type="ECO:0000256" key="1">
    <source>
        <dbReference type="SAM" id="MobiDB-lite"/>
    </source>
</evidence>
<dbReference type="AlphaFoldDB" id="A0A7N0SXX8"/>
<feature type="transmembrane region" description="Helical" evidence="2">
    <location>
        <begin position="184"/>
        <end position="208"/>
    </location>
</feature>
<name>A0A7N0SXX8_KALFE</name>
<accession>A0A7N0SXX8</accession>
<dbReference type="EnsemblPlants" id="Kaladp0011s1340.1.v1.1">
    <property type="protein sequence ID" value="Kaladp0011s1340.1.v1.1"/>
    <property type="gene ID" value="Kaladp0011s1340.v1.1"/>
</dbReference>
<feature type="region of interest" description="Disordered" evidence="1">
    <location>
        <begin position="247"/>
        <end position="273"/>
    </location>
</feature>
<reference evidence="3" key="1">
    <citation type="submission" date="2021-01" db="UniProtKB">
        <authorList>
            <consortium name="EnsemblPlants"/>
        </authorList>
    </citation>
    <scope>IDENTIFICATION</scope>
</reference>
<keyword evidence="4" id="KW-1185">Reference proteome</keyword>
<feature type="transmembrane region" description="Helical" evidence="2">
    <location>
        <begin position="7"/>
        <end position="29"/>
    </location>
</feature>
<dbReference type="Pfam" id="PF04654">
    <property type="entry name" value="DUF599"/>
    <property type="match status" value="1"/>
</dbReference>
<keyword evidence="2" id="KW-0472">Membrane</keyword>
<dbReference type="OMA" id="MGWSKEY"/>
<keyword evidence="2" id="KW-0812">Transmembrane</keyword>
<evidence type="ECO:0000256" key="2">
    <source>
        <dbReference type="SAM" id="Phobius"/>
    </source>
</evidence>
<feature type="transmembrane region" description="Helical" evidence="2">
    <location>
        <begin position="73"/>
        <end position="95"/>
    </location>
</feature>
<organism evidence="3 4">
    <name type="scientific">Kalanchoe fedtschenkoi</name>
    <name type="common">Lavender scallops</name>
    <name type="synonym">South American air plant</name>
    <dbReference type="NCBI Taxonomy" id="63787"/>
    <lineage>
        <taxon>Eukaryota</taxon>
        <taxon>Viridiplantae</taxon>
        <taxon>Streptophyta</taxon>
        <taxon>Embryophyta</taxon>
        <taxon>Tracheophyta</taxon>
        <taxon>Spermatophyta</taxon>
        <taxon>Magnoliopsida</taxon>
        <taxon>eudicotyledons</taxon>
        <taxon>Gunneridae</taxon>
        <taxon>Pentapetalae</taxon>
        <taxon>Saxifragales</taxon>
        <taxon>Crassulaceae</taxon>
        <taxon>Kalanchoe</taxon>
    </lineage>
</organism>
<feature type="transmembrane region" description="Helical" evidence="2">
    <location>
        <begin position="116"/>
        <end position="138"/>
    </location>
</feature>
<keyword evidence="2" id="KW-1133">Transmembrane helix</keyword>
<feature type="compositionally biased region" description="Polar residues" evidence="1">
    <location>
        <begin position="251"/>
        <end position="273"/>
    </location>
</feature>
<proteinExistence type="predicted"/>
<evidence type="ECO:0000313" key="3">
    <source>
        <dbReference type="EnsemblPlants" id="Kaladp0011s1340.1.v1.1"/>
    </source>
</evidence>
<dbReference type="PANTHER" id="PTHR31168:SF30">
    <property type="entry name" value="DUF599 DOMAIN-CONTAINING PROTEIN"/>
    <property type="match status" value="1"/>
</dbReference>
<dbReference type="InterPro" id="IPR006747">
    <property type="entry name" value="DUF599"/>
</dbReference>
<protein>
    <submittedName>
        <fullName evidence="3">Uncharacterized protein</fullName>
    </submittedName>
</protein>
<dbReference type="PANTHER" id="PTHR31168">
    <property type="entry name" value="OS02G0292800 PROTEIN"/>
    <property type="match status" value="1"/>
</dbReference>
<dbReference type="Proteomes" id="UP000594263">
    <property type="component" value="Unplaced"/>
</dbReference>